<keyword evidence="3" id="KW-0285">Flavoprotein</keyword>
<dbReference type="Gene3D" id="1.20.140.10">
    <property type="entry name" value="Butyryl-CoA Dehydrogenase, subunit A, domain 3"/>
    <property type="match status" value="1"/>
</dbReference>
<evidence type="ECO:0000256" key="3">
    <source>
        <dbReference type="ARBA" id="ARBA00022630"/>
    </source>
</evidence>
<evidence type="ECO:0000313" key="8">
    <source>
        <dbReference type="Proteomes" id="UP000306402"/>
    </source>
</evidence>
<dbReference type="InterPro" id="IPR037069">
    <property type="entry name" value="AcylCoA_DH/ox_N_sf"/>
</dbReference>
<dbReference type="PANTHER" id="PTHR48083">
    <property type="entry name" value="MEDIUM-CHAIN SPECIFIC ACYL-COA DEHYDROGENASE, MITOCHONDRIAL-RELATED"/>
    <property type="match status" value="1"/>
</dbReference>
<feature type="domain" description="Acyl-CoA dehydrogenase/oxidase C-terminal" evidence="6">
    <location>
        <begin position="228"/>
        <end position="349"/>
    </location>
</feature>
<dbReference type="GO" id="GO:0003995">
    <property type="term" value="F:acyl-CoA dehydrogenase activity"/>
    <property type="evidence" value="ECO:0007669"/>
    <property type="project" value="TreeGrafter"/>
</dbReference>
<protein>
    <submittedName>
        <fullName evidence="7">Acyl-CoA dehydrogenase</fullName>
    </submittedName>
</protein>
<proteinExistence type="inferred from homology"/>
<dbReference type="InterPro" id="IPR009075">
    <property type="entry name" value="AcylCo_DH/oxidase_C"/>
</dbReference>
<reference evidence="7 8" key="1">
    <citation type="submission" date="2019-05" db="EMBL/GenBank/DDBJ databases">
        <authorList>
            <person name="Qu J.-H."/>
        </authorList>
    </citation>
    <scope>NUCLEOTIDE SEQUENCE [LARGE SCALE GENOMIC DNA]</scope>
    <source>
        <strain evidence="7 8">T17</strain>
    </source>
</reference>
<keyword evidence="5" id="KW-0560">Oxidoreductase</keyword>
<dbReference type="PIRSF" id="PIRSF016578">
    <property type="entry name" value="HsaA"/>
    <property type="match status" value="1"/>
</dbReference>
<dbReference type="Gene3D" id="1.10.540.10">
    <property type="entry name" value="Acyl-CoA dehydrogenase/oxidase, N-terminal domain"/>
    <property type="match status" value="1"/>
</dbReference>
<dbReference type="PANTHER" id="PTHR48083:SF37">
    <property type="entry name" value="DEHYDROGENASE, PUTATIVE-RELATED"/>
    <property type="match status" value="1"/>
</dbReference>
<keyword evidence="4" id="KW-0274">FAD</keyword>
<evidence type="ECO:0000256" key="5">
    <source>
        <dbReference type="ARBA" id="ARBA00023002"/>
    </source>
</evidence>
<dbReference type="GO" id="GO:0050660">
    <property type="term" value="F:flavin adenine dinucleotide binding"/>
    <property type="evidence" value="ECO:0007669"/>
    <property type="project" value="InterPro"/>
</dbReference>
<dbReference type="SUPFAM" id="SSF56645">
    <property type="entry name" value="Acyl-CoA dehydrogenase NM domain-like"/>
    <property type="match status" value="1"/>
</dbReference>
<dbReference type="OrthoDB" id="571684at2"/>
<keyword evidence="8" id="KW-1185">Reference proteome</keyword>
<dbReference type="AlphaFoldDB" id="A0A5R9KTG4"/>
<accession>A0A5R9KTG4</accession>
<dbReference type="Gene3D" id="2.40.110.10">
    <property type="entry name" value="Butyryl-CoA Dehydrogenase, subunit A, domain 2"/>
    <property type="match status" value="1"/>
</dbReference>
<dbReference type="SUPFAM" id="SSF47203">
    <property type="entry name" value="Acyl-CoA dehydrogenase C-terminal domain-like"/>
    <property type="match status" value="1"/>
</dbReference>
<dbReference type="GO" id="GO:0033539">
    <property type="term" value="P:fatty acid beta-oxidation using acyl-CoA dehydrogenase"/>
    <property type="evidence" value="ECO:0007669"/>
    <property type="project" value="TreeGrafter"/>
</dbReference>
<organism evidence="7 8">
    <name type="scientific">Dyadobacter luticola</name>
    <dbReference type="NCBI Taxonomy" id="1979387"/>
    <lineage>
        <taxon>Bacteria</taxon>
        <taxon>Pseudomonadati</taxon>
        <taxon>Bacteroidota</taxon>
        <taxon>Cytophagia</taxon>
        <taxon>Cytophagales</taxon>
        <taxon>Spirosomataceae</taxon>
        <taxon>Dyadobacter</taxon>
    </lineage>
</organism>
<dbReference type="Pfam" id="PF00441">
    <property type="entry name" value="Acyl-CoA_dh_1"/>
    <property type="match status" value="1"/>
</dbReference>
<dbReference type="Proteomes" id="UP000306402">
    <property type="component" value="Unassembled WGS sequence"/>
</dbReference>
<dbReference type="InterPro" id="IPR036250">
    <property type="entry name" value="AcylCo_DH-like_C"/>
</dbReference>
<dbReference type="InterPro" id="IPR046373">
    <property type="entry name" value="Acyl-CoA_Oxase/DH_mid-dom_sf"/>
</dbReference>
<evidence type="ECO:0000313" key="7">
    <source>
        <dbReference type="EMBL" id="TLU99561.1"/>
    </source>
</evidence>
<evidence type="ECO:0000256" key="4">
    <source>
        <dbReference type="ARBA" id="ARBA00022827"/>
    </source>
</evidence>
<name>A0A5R9KTG4_9BACT</name>
<sequence length="378" mass="42355">MIINEDSTNQGHISEEQLFSQISAAAFASDQKGQFPHFEFDLLRASGLLTTTLPGQNLSLDLPNTPGLLQLLKRVGRASLPVGRIYEGHINALLLISLYANAHQAQRWYEDAHTHLFGVWNTQDLDGLEIQDLGCKRYRLSGSKTFCSGASWIGRPLVTGKLISSDKSGWQMCIIPTEKLEPILADSSFWNPLGMQASVSFRMNFTGIEIDEEDLLGSPDDYYRQPHFGAGALRFAAVQLGGAEAILEETHRFLNDAKRTEDPFQQFRVAEISCLTETGNLWINQAAKHYDQWLHMPGETEKLLAYANMVRTKIEDICLRSMQLAERSVGSRGLMRPGVLERMHRDLTTYLRQPATDAVQASVGKYVLNQINTNGLWI</sequence>
<dbReference type="InterPro" id="IPR009100">
    <property type="entry name" value="AcylCoA_DH/oxidase_NM_dom_sf"/>
</dbReference>
<dbReference type="EMBL" id="VCEJ01000005">
    <property type="protein sequence ID" value="TLU99561.1"/>
    <property type="molecule type" value="Genomic_DNA"/>
</dbReference>
<evidence type="ECO:0000256" key="2">
    <source>
        <dbReference type="ARBA" id="ARBA00009347"/>
    </source>
</evidence>
<comment type="cofactor">
    <cofactor evidence="1">
        <name>FAD</name>
        <dbReference type="ChEBI" id="CHEBI:57692"/>
    </cofactor>
</comment>
<comment type="similarity">
    <text evidence="2">Belongs to the acyl-CoA dehydrogenase family.</text>
</comment>
<dbReference type="RefSeq" id="WP_138367850.1">
    <property type="nucleotide sequence ID" value="NZ_VCEJ01000005.1"/>
</dbReference>
<comment type="caution">
    <text evidence="7">The sequence shown here is derived from an EMBL/GenBank/DDBJ whole genome shotgun (WGS) entry which is preliminary data.</text>
</comment>
<dbReference type="InterPro" id="IPR050741">
    <property type="entry name" value="Acyl-CoA_dehydrogenase"/>
</dbReference>
<gene>
    <name evidence="7" type="ORF">FEN17_23695</name>
</gene>
<evidence type="ECO:0000256" key="1">
    <source>
        <dbReference type="ARBA" id="ARBA00001974"/>
    </source>
</evidence>
<evidence type="ECO:0000259" key="6">
    <source>
        <dbReference type="Pfam" id="PF00441"/>
    </source>
</evidence>
<dbReference type="GO" id="GO:0005737">
    <property type="term" value="C:cytoplasm"/>
    <property type="evidence" value="ECO:0007669"/>
    <property type="project" value="TreeGrafter"/>
</dbReference>